<sequence length="181" mass="19109">MCVEDVFDTHQGRTVLVTGRIERGRVREGDEVEIVGFHGGTVLPVEGVDVYRRRVAEARADMNVGLSLPGKASGSVARGQVLAAPGSVGAHARFTADIALPADDHGGAEVRTGERLQFHFRAAVVRGAVMLAPGTDVLRPLHGGTVTVALEQPVALEEGQPFAFRHHGRAAGTGIVTRLTH</sequence>
<dbReference type="Gene3D" id="2.40.30.10">
    <property type="entry name" value="Translation factors"/>
    <property type="match status" value="2"/>
</dbReference>
<name>A0ABV1U162_9ACTN</name>
<keyword evidence="4" id="KW-0342">GTP-binding</keyword>
<dbReference type="InterPro" id="IPR004161">
    <property type="entry name" value="EFTu-like_2"/>
</dbReference>
<reference evidence="7 8" key="1">
    <citation type="submission" date="2024-06" db="EMBL/GenBank/DDBJ databases">
        <title>The Natural Products Discovery Center: Release of the First 8490 Sequenced Strains for Exploring Actinobacteria Biosynthetic Diversity.</title>
        <authorList>
            <person name="Kalkreuter E."/>
            <person name="Kautsar S.A."/>
            <person name="Yang D."/>
            <person name="Bader C.D."/>
            <person name="Teijaro C.N."/>
            <person name="Fluegel L."/>
            <person name="Davis C.M."/>
            <person name="Simpson J.R."/>
            <person name="Lauterbach L."/>
            <person name="Steele A.D."/>
            <person name="Gui C."/>
            <person name="Meng S."/>
            <person name="Li G."/>
            <person name="Viehrig K."/>
            <person name="Ye F."/>
            <person name="Su P."/>
            <person name="Kiefer A.F."/>
            <person name="Nichols A."/>
            <person name="Cepeda A.J."/>
            <person name="Yan W."/>
            <person name="Fan B."/>
            <person name="Jiang Y."/>
            <person name="Adhikari A."/>
            <person name="Zheng C.-J."/>
            <person name="Schuster L."/>
            <person name="Cowan T.M."/>
            <person name="Smanski M.J."/>
            <person name="Chevrette M.G."/>
            <person name="De Carvalho L.P.S."/>
            <person name="Shen B."/>
        </authorList>
    </citation>
    <scope>NUCLEOTIDE SEQUENCE [LARGE SCALE GENOMIC DNA]</scope>
    <source>
        <strain evidence="7 8">NPDC001166</strain>
    </source>
</reference>
<organism evidence="7 8">
    <name type="scientific">Streptomyces sp. 900105245</name>
    <dbReference type="NCBI Taxonomy" id="3154379"/>
    <lineage>
        <taxon>Bacteria</taxon>
        <taxon>Bacillati</taxon>
        <taxon>Actinomycetota</taxon>
        <taxon>Actinomycetes</taxon>
        <taxon>Kitasatosporales</taxon>
        <taxon>Streptomycetaceae</taxon>
        <taxon>Streptomyces</taxon>
    </lineage>
</organism>
<evidence type="ECO:0000259" key="5">
    <source>
        <dbReference type="Pfam" id="PF03143"/>
    </source>
</evidence>
<dbReference type="Pfam" id="PF03143">
    <property type="entry name" value="GTP_EFTU_D3"/>
    <property type="match status" value="1"/>
</dbReference>
<evidence type="ECO:0000256" key="1">
    <source>
        <dbReference type="ARBA" id="ARBA00022741"/>
    </source>
</evidence>
<dbReference type="SUPFAM" id="SSF50465">
    <property type="entry name" value="EF-Tu/eEF-1alpha/eIF2-gamma C-terminal domain"/>
    <property type="match status" value="1"/>
</dbReference>
<keyword evidence="8" id="KW-1185">Reference proteome</keyword>
<dbReference type="SUPFAM" id="SSF50447">
    <property type="entry name" value="Translation proteins"/>
    <property type="match status" value="1"/>
</dbReference>
<dbReference type="InterPro" id="IPR050055">
    <property type="entry name" value="EF-Tu_GTPase"/>
</dbReference>
<dbReference type="RefSeq" id="WP_351945561.1">
    <property type="nucleotide sequence ID" value="NZ_JBEOZW010000025.1"/>
</dbReference>
<feature type="domain" description="Translation elongation factor EFTu-like" evidence="6">
    <location>
        <begin position="16"/>
        <end position="83"/>
    </location>
</feature>
<evidence type="ECO:0000256" key="4">
    <source>
        <dbReference type="ARBA" id="ARBA00023134"/>
    </source>
</evidence>
<protein>
    <submittedName>
        <fullName evidence="7">EF-Tu/IF-2/RF-3 family GTPase</fullName>
    </submittedName>
</protein>
<comment type="caution">
    <text evidence="7">The sequence shown here is derived from an EMBL/GenBank/DDBJ whole genome shotgun (WGS) entry which is preliminary data.</text>
</comment>
<dbReference type="PANTHER" id="PTHR43721:SF22">
    <property type="entry name" value="ELONGATION FACTOR TU, MITOCHONDRIAL"/>
    <property type="match status" value="1"/>
</dbReference>
<proteinExistence type="predicted"/>
<dbReference type="InterPro" id="IPR004160">
    <property type="entry name" value="Transl_elong_EFTu/EF1A_C"/>
</dbReference>
<keyword evidence="1" id="KW-0547">Nucleotide-binding</keyword>
<dbReference type="InterPro" id="IPR009001">
    <property type="entry name" value="Transl_elong_EF1A/Init_IF2_C"/>
</dbReference>
<feature type="domain" description="Translation elongation factor EFTu/EF1A C-terminal" evidence="5">
    <location>
        <begin position="88"/>
        <end position="179"/>
    </location>
</feature>
<dbReference type="Pfam" id="PF03144">
    <property type="entry name" value="GTP_EFTU_D2"/>
    <property type="match status" value="1"/>
</dbReference>
<evidence type="ECO:0000256" key="2">
    <source>
        <dbReference type="ARBA" id="ARBA00022768"/>
    </source>
</evidence>
<dbReference type="Proteomes" id="UP001470023">
    <property type="component" value="Unassembled WGS sequence"/>
</dbReference>
<dbReference type="PANTHER" id="PTHR43721">
    <property type="entry name" value="ELONGATION FACTOR TU-RELATED"/>
    <property type="match status" value="1"/>
</dbReference>
<gene>
    <name evidence="7" type="ORF">ABT272_06915</name>
</gene>
<evidence type="ECO:0000259" key="6">
    <source>
        <dbReference type="Pfam" id="PF03144"/>
    </source>
</evidence>
<evidence type="ECO:0000256" key="3">
    <source>
        <dbReference type="ARBA" id="ARBA00022917"/>
    </source>
</evidence>
<accession>A0ABV1U162</accession>
<keyword evidence="3" id="KW-0648">Protein biosynthesis</keyword>
<keyword evidence="2" id="KW-0251">Elongation factor</keyword>
<evidence type="ECO:0000313" key="7">
    <source>
        <dbReference type="EMBL" id="MER6427464.1"/>
    </source>
</evidence>
<dbReference type="EMBL" id="JBEPAZ010000004">
    <property type="protein sequence ID" value="MER6427464.1"/>
    <property type="molecule type" value="Genomic_DNA"/>
</dbReference>
<evidence type="ECO:0000313" key="8">
    <source>
        <dbReference type="Proteomes" id="UP001470023"/>
    </source>
</evidence>
<dbReference type="InterPro" id="IPR009000">
    <property type="entry name" value="Transl_B-barrel_sf"/>
</dbReference>